<keyword evidence="11" id="KW-0407">Ion channel</keyword>
<evidence type="ECO:0000259" key="14">
    <source>
        <dbReference type="Pfam" id="PF00520"/>
    </source>
</evidence>
<evidence type="ECO:0000256" key="10">
    <source>
        <dbReference type="ARBA" id="ARBA00023136"/>
    </source>
</evidence>
<dbReference type="InterPro" id="IPR028325">
    <property type="entry name" value="VG_K_chnl"/>
</dbReference>
<keyword evidence="16" id="KW-1185">Reference proteome</keyword>
<evidence type="ECO:0000256" key="3">
    <source>
        <dbReference type="ARBA" id="ARBA00022538"/>
    </source>
</evidence>
<dbReference type="KEGG" id="ehx:EMIHUDRAFT_221841"/>
<evidence type="ECO:0000256" key="4">
    <source>
        <dbReference type="ARBA" id="ARBA00022692"/>
    </source>
</evidence>
<dbReference type="GO" id="GO:0005249">
    <property type="term" value="F:voltage-gated potassium channel activity"/>
    <property type="evidence" value="ECO:0007669"/>
    <property type="project" value="InterPro"/>
</dbReference>
<dbReference type="InterPro" id="IPR005821">
    <property type="entry name" value="Ion_trans_dom"/>
</dbReference>
<feature type="transmembrane region" description="Helical" evidence="13">
    <location>
        <begin position="162"/>
        <end position="183"/>
    </location>
</feature>
<keyword evidence="2" id="KW-0813">Transport</keyword>
<feature type="region of interest" description="Disordered" evidence="12">
    <location>
        <begin position="122"/>
        <end position="148"/>
    </location>
</feature>
<evidence type="ECO:0000256" key="1">
    <source>
        <dbReference type="ARBA" id="ARBA00004141"/>
    </source>
</evidence>
<dbReference type="RefSeq" id="XP_005756134.1">
    <property type="nucleotide sequence ID" value="XM_005756077.1"/>
</dbReference>
<keyword evidence="6" id="KW-0851">Voltage-gated channel</keyword>
<dbReference type="GO" id="GO:0008076">
    <property type="term" value="C:voltage-gated potassium channel complex"/>
    <property type="evidence" value="ECO:0007669"/>
    <property type="project" value="InterPro"/>
</dbReference>
<dbReference type="GeneID" id="17249931"/>
<keyword evidence="4 13" id="KW-0812">Transmembrane</keyword>
<protein>
    <recommendedName>
        <fullName evidence="14">Ion transport domain-containing protein</fullName>
    </recommendedName>
</protein>
<proteinExistence type="predicted"/>
<dbReference type="PANTHER" id="PTHR11537">
    <property type="entry name" value="VOLTAGE-GATED POTASSIUM CHANNEL"/>
    <property type="match status" value="1"/>
</dbReference>
<name>A0A0D3HXH0_EMIH1</name>
<dbReference type="PaxDb" id="2903-EOD03705"/>
<evidence type="ECO:0000256" key="9">
    <source>
        <dbReference type="ARBA" id="ARBA00023065"/>
    </source>
</evidence>
<evidence type="ECO:0000313" key="16">
    <source>
        <dbReference type="Proteomes" id="UP000013827"/>
    </source>
</evidence>
<keyword evidence="3" id="KW-0633">Potassium transport</keyword>
<evidence type="ECO:0000256" key="13">
    <source>
        <dbReference type="SAM" id="Phobius"/>
    </source>
</evidence>
<dbReference type="Pfam" id="PF00520">
    <property type="entry name" value="Ion_trans"/>
    <property type="match status" value="1"/>
</dbReference>
<dbReference type="PRINTS" id="PR00169">
    <property type="entry name" value="KCHANNEL"/>
</dbReference>
<evidence type="ECO:0000256" key="2">
    <source>
        <dbReference type="ARBA" id="ARBA00022448"/>
    </source>
</evidence>
<keyword evidence="7" id="KW-0630">Potassium</keyword>
<dbReference type="Gene3D" id="1.20.120.350">
    <property type="entry name" value="Voltage-gated potassium channels. Chain C"/>
    <property type="match status" value="1"/>
</dbReference>
<dbReference type="InterPro" id="IPR027359">
    <property type="entry name" value="Volt_channel_dom_sf"/>
</dbReference>
<sequence>MSKLKPRLPMSTGEYVGAPLRSAPLSNLTPPLTSAVATNSLIRAPTHRAAIHDLLNRPSSSRAALVVHWLILGAILVSTLCFVLQSEPAMASWPGWRLIDALVAVGFTAEYITRIIVAPDGRGDEAAEEDGRRPQPAPSPTGRLPAHSDDLPARLRLAKQPMMVIDLAAILPFWIGLALAACVRRCLPALRLLLFFLMLQNLVLGGFVFHAEARLATRE</sequence>
<organism evidence="15 16">
    <name type="scientific">Emiliania huxleyi (strain CCMP1516)</name>
    <dbReference type="NCBI Taxonomy" id="280463"/>
    <lineage>
        <taxon>Eukaryota</taxon>
        <taxon>Haptista</taxon>
        <taxon>Haptophyta</taxon>
        <taxon>Prymnesiophyceae</taxon>
        <taxon>Isochrysidales</taxon>
        <taxon>Noelaerhabdaceae</taxon>
        <taxon>Emiliania</taxon>
    </lineage>
</organism>
<dbReference type="GO" id="GO:0001508">
    <property type="term" value="P:action potential"/>
    <property type="evidence" value="ECO:0007669"/>
    <property type="project" value="TreeGrafter"/>
</dbReference>
<comment type="subcellular location">
    <subcellularLocation>
        <location evidence="1">Membrane</location>
        <topology evidence="1">Multi-pass membrane protein</topology>
    </subcellularLocation>
</comment>
<keyword evidence="8 13" id="KW-1133">Transmembrane helix</keyword>
<evidence type="ECO:0000256" key="5">
    <source>
        <dbReference type="ARBA" id="ARBA00022826"/>
    </source>
</evidence>
<evidence type="ECO:0000256" key="7">
    <source>
        <dbReference type="ARBA" id="ARBA00022958"/>
    </source>
</evidence>
<accession>A0A0D3HXH0</accession>
<reference evidence="15" key="2">
    <citation type="submission" date="2024-10" db="UniProtKB">
        <authorList>
            <consortium name="EnsemblProtists"/>
        </authorList>
    </citation>
    <scope>IDENTIFICATION</scope>
</reference>
<feature type="transmembrane region" description="Helical" evidence="13">
    <location>
        <begin position="190"/>
        <end position="211"/>
    </location>
</feature>
<evidence type="ECO:0000256" key="11">
    <source>
        <dbReference type="ARBA" id="ARBA00023303"/>
    </source>
</evidence>
<keyword evidence="5" id="KW-0631">Potassium channel</keyword>
<dbReference type="PANTHER" id="PTHR11537:SF254">
    <property type="entry name" value="POTASSIUM VOLTAGE-GATED CHANNEL PROTEIN SHAB"/>
    <property type="match status" value="1"/>
</dbReference>
<feature type="transmembrane region" description="Helical" evidence="13">
    <location>
        <begin position="63"/>
        <end position="85"/>
    </location>
</feature>
<dbReference type="Proteomes" id="UP000013827">
    <property type="component" value="Unassembled WGS sequence"/>
</dbReference>
<evidence type="ECO:0000256" key="8">
    <source>
        <dbReference type="ARBA" id="ARBA00022989"/>
    </source>
</evidence>
<reference evidence="16" key="1">
    <citation type="journal article" date="2013" name="Nature">
        <title>Pan genome of the phytoplankton Emiliania underpins its global distribution.</title>
        <authorList>
            <person name="Read B.A."/>
            <person name="Kegel J."/>
            <person name="Klute M.J."/>
            <person name="Kuo A."/>
            <person name="Lefebvre S.C."/>
            <person name="Maumus F."/>
            <person name="Mayer C."/>
            <person name="Miller J."/>
            <person name="Monier A."/>
            <person name="Salamov A."/>
            <person name="Young J."/>
            <person name="Aguilar M."/>
            <person name="Claverie J.M."/>
            <person name="Frickenhaus S."/>
            <person name="Gonzalez K."/>
            <person name="Herman E.K."/>
            <person name="Lin Y.C."/>
            <person name="Napier J."/>
            <person name="Ogata H."/>
            <person name="Sarno A.F."/>
            <person name="Shmutz J."/>
            <person name="Schroeder D."/>
            <person name="de Vargas C."/>
            <person name="Verret F."/>
            <person name="von Dassow P."/>
            <person name="Valentin K."/>
            <person name="Van de Peer Y."/>
            <person name="Wheeler G."/>
            <person name="Dacks J.B."/>
            <person name="Delwiche C.F."/>
            <person name="Dyhrman S.T."/>
            <person name="Glockner G."/>
            <person name="John U."/>
            <person name="Richards T."/>
            <person name="Worden A.Z."/>
            <person name="Zhang X."/>
            <person name="Grigoriev I.V."/>
            <person name="Allen A.E."/>
            <person name="Bidle K."/>
            <person name="Borodovsky M."/>
            <person name="Bowler C."/>
            <person name="Brownlee C."/>
            <person name="Cock J.M."/>
            <person name="Elias M."/>
            <person name="Gladyshev V.N."/>
            <person name="Groth M."/>
            <person name="Guda C."/>
            <person name="Hadaegh A."/>
            <person name="Iglesias-Rodriguez M.D."/>
            <person name="Jenkins J."/>
            <person name="Jones B.M."/>
            <person name="Lawson T."/>
            <person name="Leese F."/>
            <person name="Lindquist E."/>
            <person name="Lobanov A."/>
            <person name="Lomsadze A."/>
            <person name="Malik S.B."/>
            <person name="Marsh M.E."/>
            <person name="Mackinder L."/>
            <person name="Mock T."/>
            <person name="Mueller-Roeber B."/>
            <person name="Pagarete A."/>
            <person name="Parker M."/>
            <person name="Probert I."/>
            <person name="Quesneville H."/>
            <person name="Raines C."/>
            <person name="Rensing S.A."/>
            <person name="Riano-Pachon D.M."/>
            <person name="Richier S."/>
            <person name="Rokitta S."/>
            <person name="Shiraiwa Y."/>
            <person name="Soanes D.M."/>
            <person name="van der Giezen M."/>
            <person name="Wahlund T.M."/>
            <person name="Williams B."/>
            <person name="Wilson W."/>
            <person name="Wolfe G."/>
            <person name="Wurch L.L."/>
        </authorList>
    </citation>
    <scope>NUCLEOTIDE SEQUENCE</scope>
</reference>
<keyword evidence="9" id="KW-0406">Ion transport</keyword>
<evidence type="ECO:0000256" key="12">
    <source>
        <dbReference type="SAM" id="MobiDB-lite"/>
    </source>
</evidence>
<evidence type="ECO:0000256" key="6">
    <source>
        <dbReference type="ARBA" id="ARBA00022882"/>
    </source>
</evidence>
<dbReference type="SUPFAM" id="SSF81324">
    <property type="entry name" value="Voltage-gated potassium channels"/>
    <property type="match status" value="1"/>
</dbReference>
<feature type="domain" description="Ion transport" evidence="14">
    <location>
        <begin position="66"/>
        <end position="196"/>
    </location>
</feature>
<feature type="compositionally biased region" description="Basic and acidic residues" evidence="12">
    <location>
        <begin position="122"/>
        <end position="133"/>
    </location>
</feature>
<dbReference type="HOGENOM" id="CLU_1263591_0_0_1"/>
<keyword evidence="10 13" id="KW-0472">Membrane</keyword>
<dbReference type="AlphaFoldDB" id="A0A0D3HXH0"/>
<evidence type="ECO:0000313" key="15">
    <source>
        <dbReference type="EnsemblProtists" id="EOD03705"/>
    </source>
</evidence>
<dbReference type="EnsemblProtists" id="EOD03705">
    <property type="protein sequence ID" value="EOD03705"/>
    <property type="gene ID" value="EMIHUDRAFT_221841"/>
</dbReference>